<feature type="repeat" description="PPR" evidence="3">
    <location>
        <begin position="639"/>
        <end position="673"/>
    </location>
</feature>
<reference evidence="5" key="2">
    <citation type="submission" date="2020-08" db="EMBL/GenBank/DDBJ databases">
        <title>Plant Genome Project.</title>
        <authorList>
            <person name="Zhang R.-G."/>
        </authorList>
    </citation>
    <scope>NUCLEOTIDE SEQUENCE</scope>
    <source>
        <strain evidence="5">Huo1</strain>
        <tissue evidence="5">Leaf</tissue>
    </source>
</reference>
<feature type="domain" description="DYW" evidence="4">
    <location>
        <begin position="1053"/>
        <end position="1145"/>
    </location>
</feature>
<dbReference type="PROSITE" id="PS51375">
    <property type="entry name" value="PPR"/>
    <property type="match status" value="5"/>
</dbReference>
<name>A0A8X8YUJ5_SALSN</name>
<evidence type="ECO:0000313" key="6">
    <source>
        <dbReference type="Proteomes" id="UP000298416"/>
    </source>
</evidence>
<evidence type="ECO:0000259" key="4">
    <source>
        <dbReference type="Pfam" id="PF14432"/>
    </source>
</evidence>
<dbReference type="InterPro" id="IPR046849">
    <property type="entry name" value="E2_motif"/>
</dbReference>
<dbReference type="InterPro" id="IPR046960">
    <property type="entry name" value="PPR_At4g14850-like_plant"/>
</dbReference>
<evidence type="ECO:0000313" key="5">
    <source>
        <dbReference type="EMBL" id="KAG6436400.1"/>
    </source>
</evidence>
<feature type="repeat" description="PPR" evidence="3">
    <location>
        <begin position="736"/>
        <end position="770"/>
    </location>
</feature>
<protein>
    <recommendedName>
        <fullName evidence="4">DYW domain-containing protein</fullName>
    </recommendedName>
</protein>
<evidence type="ECO:0000256" key="2">
    <source>
        <dbReference type="ARBA" id="ARBA00022737"/>
    </source>
</evidence>
<dbReference type="FunFam" id="1.25.40.10:FF:000285">
    <property type="entry name" value="Pentatricopeptide repeat-containing protein, chloroplastic"/>
    <property type="match status" value="1"/>
</dbReference>
<dbReference type="FunFam" id="1.25.40.10:FF:000201">
    <property type="entry name" value="Pentatricopeptide repeat-containing protein mitochondrial"/>
    <property type="match status" value="1"/>
</dbReference>
<accession>A0A8X8YUJ5</accession>
<dbReference type="GO" id="GO:0009451">
    <property type="term" value="P:RNA modification"/>
    <property type="evidence" value="ECO:0007669"/>
    <property type="project" value="InterPro"/>
</dbReference>
<keyword evidence="2" id="KW-0677">Repeat</keyword>
<dbReference type="PANTHER" id="PTHR47926:SF538">
    <property type="entry name" value="WHIM2 DOMAIN-CONTAINING PROTEIN"/>
    <property type="match status" value="1"/>
</dbReference>
<dbReference type="InterPro" id="IPR011990">
    <property type="entry name" value="TPR-like_helical_dom_sf"/>
</dbReference>
<evidence type="ECO:0000256" key="3">
    <source>
        <dbReference type="PROSITE-ProRule" id="PRU00708"/>
    </source>
</evidence>
<dbReference type="InterPro" id="IPR002885">
    <property type="entry name" value="PPR_rpt"/>
</dbReference>
<dbReference type="GO" id="GO:0003723">
    <property type="term" value="F:RNA binding"/>
    <property type="evidence" value="ECO:0007669"/>
    <property type="project" value="InterPro"/>
</dbReference>
<dbReference type="PANTHER" id="PTHR47926">
    <property type="entry name" value="PENTATRICOPEPTIDE REPEAT-CONTAINING PROTEIN"/>
    <property type="match status" value="1"/>
</dbReference>
<dbReference type="Pfam" id="PF01535">
    <property type="entry name" value="PPR"/>
    <property type="match status" value="4"/>
</dbReference>
<dbReference type="FunFam" id="1.25.40.10:FF:000366">
    <property type="entry name" value="Pentatricopeptide (PPR) repeat-containing protein"/>
    <property type="match status" value="1"/>
</dbReference>
<organism evidence="5">
    <name type="scientific">Salvia splendens</name>
    <name type="common">Scarlet sage</name>
    <dbReference type="NCBI Taxonomy" id="180675"/>
    <lineage>
        <taxon>Eukaryota</taxon>
        <taxon>Viridiplantae</taxon>
        <taxon>Streptophyta</taxon>
        <taxon>Embryophyta</taxon>
        <taxon>Tracheophyta</taxon>
        <taxon>Spermatophyta</taxon>
        <taxon>Magnoliopsida</taxon>
        <taxon>eudicotyledons</taxon>
        <taxon>Gunneridae</taxon>
        <taxon>Pentapetalae</taxon>
        <taxon>asterids</taxon>
        <taxon>lamiids</taxon>
        <taxon>Lamiales</taxon>
        <taxon>Lamiaceae</taxon>
        <taxon>Nepetoideae</taxon>
        <taxon>Mentheae</taxon>
        <taxon>Salviinae</taxon>
        <taxon>Salvia</taxon>
        <taxon>Salvia subgen. Calosphace</taxon>
        <taxon>core Calosphace</taxon>
    </lineage>
</organism>
<dbReference type="FunFam" id="1.25.40.10:FF:000382">
    <property type="entry name" value="Pentatricopeptide repeat-containing protein"/>
    <property type="match status" value="1"/>
</dbReference>
<dbReference type="GO" id="GO:0008270">
    <property type="term" value="F:zinc ion binding"/>
    <property type="evidence" value="ECO:0007669"/>
    <property type="project" value="InterPro"/>
</dbReference>
<dbReference type="InterPro" id="IPR046848">
    <property type="entry name" value="E_motif"/>
</dbReference>
<dbReference type="SUPFAM" id="SSF48452">
    <property type="entry name" value="TPR-like"/>
    <property type="match status" value="1"/>
</dbReference>
<comment type="caution">
    <text evidence="5">The sequence shown here is derived from an EMBL/GenBank/DDBJ whole genome shotgun (WGS) entry which is preliminary data.</text>
</comment>
<evidence type="ECO:0000256" key="1">
    <source>
        <dbReference type="ARBA" id="ARBA00006643"/>
    </source>
</evidence>
<reference evidence="5" key="1">
    <citation type="submission" date="2018-01" db="EMBL/GenBank/DDBJ databases">
        <authorList>
            <person name="Mao J.F."/>
        </authorList>
    </citation>
    <scope>NUCLEOTIDE SEQUENCE</scope>
    <source>
        <strain evidence="5">Huo1</strain>
        <tissue evidence="5">Leaf</tissue>
    </source>
</reference>
<dbReference type="NCBIfam" id="TIGR00756">
    <property type="entry name" value="PPR"/>
    <property type="match status" value="3"/>
</dbReference>
<feature type="repeat" description="PPR" evidence="3">
    <location>
        <begin position="436"/>
        <end position="470"/>
    </location>
</feature>
<keyword evidence="6" id="KW-1185">Reference proteome</keyword>
<dbReference type="Pfam" id="PF04827">
    <property type="entry name" value="Plant_tran"/>
    <property type="match status" value="1"/>
</dbReference>
<sequence length="1145" mass="128026">MSKRLFMRIVNTLSARVEYFQTGLDAAGRQSLSALQKCTCAIRQLATGQTADLFDEYLRVGESTGMLCLKICCEGVRSAFGDEFLRAPTTDDCQRLLRLHGTVHGFPGMLGSIDCMHWRWKNCPTAWRGQHKGGGPTLILEAVADYRLWIWHACFGVAGSNNGLNVLYSSPLFNDALNGVAPAIDFTVNRNVYHMSYYLADGIYPRWLTFVKTLNTPQDPRRVLFAQHQESARKDVERAFGVLQARFNIVKAPSRLRYVKNIADTMYTCIILHNMIIADEGPRAASFYDEDEAGTSSERSPPRRVVVGLENYHGSSEFSRFKNAQNPFDEFRQRDVSYYNHLLFDYSRDGLNQKALETYAFMNRSGVLADGSSLSCILKASTSLQDYDFGRQLHCHSVKNGFFKDVSVGTSLVDMHIKNGNLDDGKRVFDEIRMKNVVTWTSLLTGYAIKRMTRKVVQVFSLMKSEGVKPNPFTFATVLGALADEGAVGVGAQLHGMTVKNGFDSSREVGNALVSLYSKSGMSREARCVFDGTDCRDAVSWNGMIAGLMMNGFDLDAFGLFYRMRVAGVEFTETTFATALKLCSNLKELGFARQIHCQAVRRGFGSFDNVRTALMACYTKGREMDDAMKMFTLIGAVQSVVSWTAIIGGYMKNGRTLEATDMFLQMRREAVRPNHYTYSTILAALPANSLSQVHAEIIKTNYSNSPSVGTALLNAYIKISKTDDAGKVFRQIEEKDIVAWSAMLVAYAQQDDTEGAVRFYGQLAKEGAWPNEFTFSTIINACATQSAATDQGKQFHASSIKSGYNKTLIVSSALVTMYAKKGDIESANQVFKRQQERDLVSWNSMISGYAQHGYGEKALGVFKEMQKRNLEMDDITFIGVISACTHTGLVSEGEAYFDMMVNKLHISPTMEIYSCVVDLYSRAGMLDKAMALITGMPFPAGATVWRTLLAACRVHRNIEMGKFAAEKLISCKPHDSAAYVLLANLYAASGNWQDRSKVRKLMDDRKVRKETGYSWIEVKKKTYAFMASDVSHPLSDQIYRKLGDLGIRLRDAGYQPDTNYVLHDIEEEQKESILSRHSERLAIAFGLISLPHGVPIRIIKNLRVCGDCHTVIKLISRIEAREIIVRDSNRFHHFSKGLCSCGDYW</sequence>
<proteinExistence type="inferred from homology"/>
<dbReference type="InterPro" id="IPR032867">
    <property type="entry name" value="DYW_dom"/>
</dbReference>
<dbReference type="Pfam" id="PF20430">
    <property type="entry name" value="Eplus_motif"/>
    <property type="match status" value="1"/>
</dbReference>
<feature type="repeat" description="PPR" evidence="3">
    <location>
        <begin position="838"/>
        <end position="872"/>
    </location>
</feature>
<dbReference type="Proteomes" id="UP000298416">
    <property type="component" value="Unassembled WGS sequence"/>
</dbReference>
<dbReference type="Pfam" id="PF20431">
    <property type="entry name" value="E_motif"/>
    <property type="match status" value="1"/>
</dbReference>
<dbReference type="Pfam" id="PF13041">
    <property type="entry name" value="PPR_2"/>
    <property type="match status" value="4"/>
</dbReference>
<gene>
    <name evidence="5" type="ORF">SASPL_101298</name>
</gene>
<comment type="similarity">
    <text evidence="1">Belongs to the PPR family. PCMP-H subfamily.</text>
</comment>
<dbReference type="Pfam" id="PF14432">
    <property type="entry name" value="DYW_deaminase"/>
    <property type="match status" value="1"/>
</dbReference>
<dbReference type="AlphaFoldDB" id="A0A8X8YUJ5"/>
<dbReference type="EMBL" id="PNBA02000001">
    <property type="protein sequence ID" value="KAG6436400.1"/>
    <property type="molecule type" value="Genomic_DNA"/>
</dbReference>
<dbReference type="FunFam" id="1.25.40.10:FF:000031">
    <property type="entry name" value="Pentatricopeptide repeat-containing protein mitochondrial"/>
    <property type="match status" value="1"/>
</dbReference>
<dbReference type="Gene3D" id="1.25.40.10">
    <property type="entry name" value="Tetratricopeptide repeat domain"/>
    <property type="match status" value="5"/>
</dbReference>
<dbReference type="InterPro" id="IPR006912">
    <property type="entry name" value="Harbinger_derived_prot"/>
</dbReference>
<feature type="repeat" description="PPR" evidence="3">
    <location>
        <begin position="537"/>
        <end position="571"/>
    </location>
</feature>